<reference evidence="2" key="1">
    <citation type="submission" date="2022-11" db="UniProtKB">
        <authorList>
            <consortium name="WormBaseParasite"/>
        </authorList>
    </citation>
    <scope>IDENTIFICATION</scope>
</reference>
<accession>A0A914P8L1</accession>
<evidence type="ECO:0000313" key="1">
    <source>
        <dbReference type="Proteomes" id="UP000887578"/>
    </source>
</evidence>
<dbReference type="WBParaSite" id="PDA_v2.g11044.t1">
    <property type="protein sequence ID" value="PDA_v2.g11044.t1"/>
    <property type="gene ID" value="PDA_v2.g11044"/>
</dbReference>
<keyword evidence="1" id="KW-1185">Reference proteome</keyword>
<protein>
    <submittedName>
        <fullName evidence="2">Uncharacterized protein</fullName>
    </submittedName>
</protein>
<dbReference type="AlphaFoldDB" id="A0A914P8L1"/>
<dbReference type="Proteomes" id="UP000887578">
    <property type="component" value="Unplaced"/>
</dbReference>
<proteinExistence type="predicted"/>
<organism evidence="1 2">
    <name type="scientific">Panagrolaimus davidi</name>
    <dbReference type="NCBI Taxonomy" id="227884"/>
    <lineage>
        <taxon>Eukaryota</taxon>
        <taxon>Metazoa</taxon>
        <taxon>Ecdysozoa</taxon>
        <taxon>Nematoda</taxon>
        <taxon>Chromadorea</taxon>
        <taxon>Rhabditida</taxon>
        <taxon>Tylenchina</taxon>
        <taxon>Panagrolaimomorpha</taxon>
        <taxon>Panagrolaimoidea</taxon>
        <taxon>Panagrolaimidae</taxon>
        <taxon>Panagrolaimus</taxon>
    </lineage>
</organism>
<name>A0A914P8L1_9BILA</name>
<evidence type="ECO:0000313" key="2">
    <source>
        <dbReference type="WBParaSite" id="PDA_v2.g11044.t1"/>
    </source>
</evidence>
<sequence length="99" mass="10974">MECSSFCPIFCKGKCGGEPAKATCEENKCKCGCSVSTVGCKIDECEKYCKEHSGNRHYEAICSKPHLCKCTFGDSTAHMNRVNYPIPKDAHYEVVIKPE</sequence>